<sequence>MSFLSPPLSLTTLPSEIQNEIISLLDSFDKLILRTTSRHFRTITPITTDDLLTTEQTLFSRENDLLGCYDCLCLRRAACFADNMRKGKRGRQGSKPTLRFCIDCGLNPHSAATRYNHGNMPQDSFDENRWVCNPCWQLVARRRREKEREQQNMRYRQEKVARAKVRAKRRARLRDLGWAESEIEDRVSDVEDFPIPADLLEQIDIARQDYLDKIFSATYDLLDRMPEELECSYECSSMLLGVFTKELKKHGVLSPRGAQPFYGFSIGGSKDISKGCKVPRWYGGGVSGRYGSGYSCTIQQKLSLTLQKAENELRGFGLQDFQLAKSDMRPFKNVGAFKFECKRKAT</sequence>
<dbReference type="Proteomes" id="UP001187734">
    <property type="component" value="Unassembled WGS sequence"/>
</dbReference>
<comment type="caution">
    <text evidence="2">The sequence shown here is derived from an EMBL/GenBank/DDBJ whole genome shotgun (WGS) entry which is preliminary data.</text>
</comment>
<keyword evidence="3" id="KW-1185">Reference proteome</keyword>
<evidence type="ECO:0000313" key="2">
    <source>
        <dbReference type="EMBL" id="SPJ90333.1"/>
    </source>
</evidence>
<protein>
    <recommendedName>
        <fullName evidence="1">F-box domain-containing protein</fullName>
    </recommendedName>
</protein>
<dbReference type="AlphaFoldDB" id="A0AAE8SPP8"/>
<evidence type="ECO:0000259" key="1">
    <source>
        <dbReference type="PROSITE" id="PS50181"/>
    </source>
</evidence>
<proteinExistence type="predicted"/>
<dbReference type="InterPro" id="IPR001810">
    <property type="entry name" value="F-box_dom"/>
</dbReference>
<dbReference type="SMART" id="SM00256">
    <property type="entry name" value="FBOX"/>
    <property type="match status" value="1"/>
</dbReference>
<organism evidence="2 3">
    <name type="scientific">Fusarium torulosum</name>
    <dbReference type="NCBI Taxonomy" id="33205"/>
    <lineage>
        <taxon>Eukaryota</taxon>
        <taxon>Fungi</taxon>
        <taxon>Dikarya</taxon>
        <taxon>Ascomycota</taxon>
        <taxon>Pezizomycotina</taxon>
        <taxon>Sordariomycetes</taxon>
        <taxon>Hypocreomycetidae</taxon>
        <taxon>Hypocreales</taxon>
        <taxon>Nectriaceae</taxon>
        <taxon>Fusarium</taxon>
    </lineage>
</organism>
<dbReference type="PROSITE" id="PS50181">
    <property type="entry name" value="FBOX"/>
    <property type="match status" value="1"/>
</dbReference>
<dbReference type="Pfam" id="PF00646">
    <property type="entry name" value="F-box"/>
    <property type="match status" value="1"/>
</dbReference>
<gene>
    <name evidence="2" type="ORF">FTOL_13214</name>
</gene>
<reference evidence="2" key="1">
    <citation type="submission" date="2018-03" db="EMBL/GenBank/DDBJ databases">
        <authorList>
            <person name="Guldener U."/>
        </authorList>
    </citation>
    <scope>NUCLEOTIDE SEQUENCE</scope>
</reference>
<dbReference type="EMBL" id="ONZP01000727">
    <property type="protein sequence ID" value="SPJ90333.1"/>
    <property type="molecule type" value="Genomic_DNA"/>
</dbReference>
<dbReference type="SUPFAM" id="SSF81383">
    <property type="entry name" value="F-box domain"/>
    <property type="match status" value="1"/>
</dbReference>
<dbReference type="InterPro" id="IPR036047">
    <property type="entry name" value="F-box-like_dom_sf"/>
</dbReference>
<evidence type="ECO:0000313" key="3">
    <source>
        <dbReference type="Proteomes" id="UP001187734"/>
    </source>
</evidence>
<accession>A0AAE8SPP8</accession>
<feature type="domain" description="F-box" evidence="1">
    <location>
        <begin position="7"/>
        <end position="43"/>
    </location>
</feature>
<name>A0AAE8SPP8_9HYPO</name>